<evidence type="ECO:0000256" key="5">
    <source>
        <dbReference type="ARBA" id="ARBA00023004"/>
    </source>
</evidence>
<evidence type="ECO:0000256" key="2">
    <source>
        <dbReference type="ARBA" id="ARBA00022723"/>
    </source>
</evidence>
<sequence length="169" mass="19459">MSSLSKIRKICEDWCTSKSNYKDLLFSINNLINIDILDSCCDRSDIYTRNLIYLSNSFEVILMKWPKGTGSLPHDHNGQDCIVVLNSSSLVNTNYYLDCNGVLKELNKKVIKENNIFKSETDVIHSISNISDTTSYSLHLYSKPIRQSKIYTEDSGEKELIELTYHKYI</sequence>
<dbReference type="RefSeq" id="WP_030005728.1">
    <property type="nucleotide sequence ID" value="NZ_CP012153.2"/>
</dbReference>
<evidence type="ECO:0000256" key="6">
    <source>
        <dbReference type="PIRSR" id="PIRSR610300-50"/>
    </source>
</evidence>
<keyword evidence="6" id="KW-0883">Thioether bond</keyword>
<feature type="binding site" evidence="7">
    <location>
        <position position="125"/>
    </location>
    <ligand>
        <name>Fe cation</name>
        <dbReference type="ChEBI" id="CHEBI:24875"/>
        <note>catalytic</note>
    </ligand>
</feature>
<reference evidence="10" key="1">
    <citation type="submission" date="2015-02" db="EMBL/GenBank/DDBJ databases">
        <title>Complete genome sequence of Francisella noatunensis subsp. orientalis FNO190 isolated from farm-raised Nile tilapia in Brazil.</title>
        <authorList>
            <person name="Figueiredo H.C.P."/>
            <person name="Leal C.A.G."/>
            <person name="Pereira F.L."/>
            <person name="Soares S.C."/>
            <person name="Goncalves L.A."/>
            <person name="Dorella F.A."/>
            <person name="Carvalho A.F."/>
            <person name="Azevedo V.A.C."/>
        </authorList>
    </citation>
    <scope>NUCLEOTIDE SEQUENCE [LARGE SCALE GENOMIC DNA]</scope>
    <source>
        <strain evidence="10">FNO190</strain>
    </source>
</reference>
<evidence type="ECO:0000256" key="7">
    <source>
        <dbReference type="PIRSR" id="PIRSR610300-51"/>
    </source>
</evidence>
<dbReference type="Pfam" id="PF05995">
    <property type="entry name" value="CDO_I"/>
    <property type="match status" value="1"/>
</dbReference>
<evidence type="ECO:0008006" key="12">
    <source>
        <dbReference type="Google" id="ProtNLM"/>
    </source>
</evidence>
<dbReference type="AlphaFoldDB" id="A0AAP7FVX9"/>
<dbReference type="InterPro" id="IPR014710">
    <property type="entry name" value="RmlC-like_jellyroll"/>
</dbReference>
<evidence type="ECO:0000313" key="9">
    <source>
        <dbReference type="EMBL" id="NIY56605.1"/>
    </source>
</evidence>
<reference evidence="8" key="2">
    <citation type="submission" date="2017-08" db="EMBL/GenBank/DDBJ databases">
        <title>Complete Genome Sequence of Francisella noatunensis subsp. orientalis strain FNO190.</title>
        <authorList>
            <person name="Pereira F.L."/>
            <person name="Goncalves L.A."/>
            <person name="Guilherme T.C."/>
            <person name="Soares S.C."/>
            <person name="Dorella F.A."/>
            <person name="Carvalho A.F."/>
            <person name="Leibowitz M.P."/>
            <person name="Leal C.A.G."/>
            <person name="Azevedo V.A.C."/>
            <person name="Figueiredo H.C.P."/>
        </authorList>
    </citation>
    <scope>NUCLEOTIDE SEQUENCE</scope>
    <source>
        <strain evidence="8">FNO190</strain>
    </source>
</reference>
<comment type="similarity">
    <text evidence="1">Belongs to the cysteine dioxygenase family.</text>
</comment>
<evidence type="ECO:0000313" key="10">
    <source>
        <dbReference type="Proteomes" id="UP000035930"/>
    </source>
</evidence>
<dbReference type="CDD" id="cd10548">
    <property type="entry name" value="cupin_CDO"/>
    <property type="match status" value="1"/>
</dbReference>
<keyword evidence="5 7" id="KW-0408">Iron</keyword>
<name>A0AAP7FVX9_9GAMM</name>
<dbReference type="GeneID" id="45433591"/>
<feature type="binding site" evidence="7">
    <location>
        <position position="74"/>
    </location>
    <ligand>
        <name>Fe cation</name>
        <dbReference type="ChEBI" id="CHEBI:24875"/>
        <note>catalytic</note>
    </ligand>
</feature>
<evidence type="ECO:0000313" key="11">
    <source>
        <dbReference type="Proteomes" id="UP000774689"/>
    </source>
</evidence>
<dbReference type="Gene3D" id="2.60.120.10">
    <property type="entry name" value="Jelly Rolls"/>
    <property type="match status" value="1"/>
</dbReference>
<dbReference type="Proteomes" id="UP000035930">
    <property type="component" value="Chromosome"/>
</dbReference>
<protein>
    <recommendedName>
        <fullName evidence="12">Cysteine dioxygenase</fullName>
    </recommendedName>
</protein>
<dbReference type="InterPro" id="IPR010300">
    <property type="entry name" value="CDO_1"/>
</dbReference>
<evidence type="ECO:0000256" key="1">
    <source>
        <dbReference type="ARBA" id="ARBA00006622"/>
    </source>
</evidence>
<organism evidence="9 11">
    <name type="scientific">Francisella orientalis</name>
    <dbReference type="NCBI Taxonomy" id="299583"/>
    <lineage>
        <taxon>Bacteria</taxon>
        <taxon>Pseudomonadati</taxon>
        <taxon>Pseudomonadota</taxon>
        <taxon>Gammaproteobacteria</taxon>
        <taxon>Thiotrichales</taxon>
        <taxon>Francisellaceae</taxon>
        <taxon>Francisella</taxon>
    </lineage>
</organism>
<keyword evidence="4" id="KW-0560">Oxidoreductase</keyword>
<dbReference type="Proteomes" id="UP000774689">
    <property type="component" value="Unassembled WGS sequence"/>
</dbReference>
<evidence type="ECO:0000256" key="4">
    <source>
        <dbReference type="ARBA" id="ARBA00023002"/>
    </source>
</evidence>
<feature type="cross-link" description="3'-(S-cysteinyl)-tyrosine (Cys-Tyr)" evidence="6">
    <location>
        <begin position="81"/>
        <end position="141"/>
    </location>
</feature>
<dbReference type="GO" id="GO:0008198">
    <property type="term" value="F:ferrous iron binding"/>
    <property type="evidence" value="ECO:0007669"/>
    <property type="project" value="TreeGrafter"/>
</dbReference>
<evidence type="ECO:0000313" key="8">
    <source>
        <dbReference type="EMBL" id="AKN89125.1"/>
    </source>
</evidence>
<dbReference type="InterPro" id="IPR011051">
    <property type="entry name" value="RmlC_Cupin_sf"/>
</dbReference>
<dbReference type="EMBL" id="QPQM01000011">
    <property type="protein sequence ID" value="NIY56605.1"/>
    <property type="molecule type" value="Genomic_DNA"/>
</dbReference>
<reference evidence="9" key="3">
    <citation type="journal article" date="2020" name="Int. J. Syst. Evol. Microbiol.">
        <title>Reclassification of Francisella noatunensis subsp. orientalis Ottem et al. 2009 as Francisella orientalis sp. nov., Francisella noatunensis subsp. chilensis subsp. nov. and emended description of Francisella noatunensis.</title>
        <authorList>
            <person name="Ramirez-Paredes J.G."/>
            <person name="Larsson P."/>
            <person name="Thompson K.D."/>
            <person name="Penman D.J."/>
            <person name="Busse H.J."/>
            <person name="Ohrman C."/>
            <person name="Sjodin A."/>
            <person name="Soto E."/>
            <person name="Richards R.H."/>
            <person name="Adams A."/>
            <person name="Colquhoun D.J."/>
        </authorList>
    </citation>
    <scope>NUCLEOTIDE SEQUENCE</scope>
    <source>
        <strain evidence="9">LADL-07285A</strain>
    </source>
</reference>
<gene>
    <name evidence="9" type="ORF">CHQ83_04575</name>
    <name evidence="8" type="ORF">FNO190_1496</name>
</gene>
<keyword evidence="3" id="KW-0223">Dioxygenase</keyword>
<accession>A0AAP7FVX9</accession>
<evidence type="ECO:0000256" key="3">
    <source>
        <dbReference type="ARBA" id="ARBA00022964"/>
    </source>
</evidence>
<dbReference type="PANTHER" id="PTHR12918:SF1">
    <property type="entry name" value="CYSTEINE DIOXYGENASE TYPE 1"/>
    <property type="match status" value="1"/>
</dbReference>
<dbReference type="GO" id="GO:0016702">
    <property type="term" value="F:oxidoreductase activity, acting on single donors with incorporation of molecular oxygen, incorporation of two atoms of oxygen"/>
    <property type="evidence" value="ECO:0007669"/>
    <property type="project" value="InterPro"/>
</dbReference>
<keyword evidence="2 7" id="KW-0479">Metal-binding</keyword>
<proteinExistence type="inferred from homology"/>
<feature type="binding site" evidence="7">
    <location>
        <position position="76"/>
    </location>
    <ligand>
        <name>Fe cation</name>
        <dbReference type="ChEBI" id="CHEBI:24875"/>
        <note>catalytic</note>
    </ligand>
</feature>
<dbReference type="SUPFAM" id="SSF51182">
    <property type="entry name" value="RmlC-like cupins"/>
    <property type="match status" value="1"/>
</dbReference>
<dbReference type="PANTHER" id="PTHR12918">
    <property type="entry name" value="CYSTEINE DIOXYGENASE"/>
    <property type="match status" value="1"/>
</dbReference>
<dbReference type="EMBL" id="CP011923">
    <property type="protein sequence ID" value="AKN89125.1"/>
    <property type="molecule type" value="Genomic_DNA"/>
</dbReference>
<keyword evidence="10" id="KW-1185">Reference proteome</keyword>